<dbReference type="AlphaFoldDB" id="A0A917ZXV1"/>
<evidence type="ECO:0000256" key="1">
    <source>
        <dbReference type="ARBA" id="ARBA00022679"/>
    </source>
</evidence>
<comment type="caution">
    <text evidence="6">The sequence shown here is derived from an EMBL/GenBank/DDBJ whole genome shotgun (WGS) entry which is preliminary data.</text>
</comment>
<reference evidence="6" key="1">
    <citation type="journal article" date="2014" name="Int. J. Syst. Evol. Microbiol.">
        <title>Complete genome sequence of Corynebacterium casei LMG S-19264T (=DSM 44701T), isolated from a smear-ripened cheese.</title>
        <authorList>
            <consortium name="US DOE Joint Genome Institute (JGI-PGF)"/>
            <person name="Walter F."/>
            <person name="Albersmeier A."/>
            <person name="Kalinowski J."/>
            <person name="Ruckert C."/>
        </authorList>
    </citation>
    <scope>NUCLEOTIDE SEQUENCE</scope>
    <source>
        <strain evidence="6">CGMCC 4.7201</strain>
    </source>
</reference>
<feature type="domain" description="Protein kinase" evidence="5">
    <location>
        <begin position="1"/>
        <end position="187"/>
    </location>
</feature>
<keyword evidence="7" id="KW-1185">Reference proteome</keyword>
<evidence type="ECO:0000256" key="4">
    <source>
        <dbReference type="ARBA" id="ARBA00022840"/>
    </source>
</evidence>
<gene>
    <name evidence="6" type="ORF">GCM10012280_66430</name>
</gene>
<keyword evidence="1" id="KW-0808">Transferase</keyword>
<accession>A0A917ZXV1</accession>
<sequence>MVYLARSSTAERVALKVIGQEWTQDSQFRARFELEAAAARMVHSACTAPMVDADPYAPLPWLATLFVPGVSLSVRVRDDGPMAEEELRVLALGLSRALQDIHRTGVVHRDLKPTNVLLTEDGPCLIDFGVARAVDGNSLTQTGQVVGTPPFMAPEQFTAAPKVGPGADVFSLGSPGVGPRCGTGVPR</sequence>
<dbReference type="GO" id="GO:0004674">
    <property type="term" value="F:protein serine/threonine kinase activity"/>
    <property type="evidence" value="ECO:0007669"/>
    <property type="project" value="TreeGrafter"/>
</dbReference>
<dbReference type="PROSITE" id="PS50011">
    <property type="entry name" value="PROTEIN_KINASE_DOM"/>
    <property type="match status" value="1"/>
</dbReference>
<keyword evidence="2" id="KW-0547">Nucleotide-binding</keyword>
<organism evidence="6 7">
    <name type="scientific">Wenjunlia tyrosinilytica</name>
    <dbReference type="NCBI Taxonomy" id="1544741"/>
    <lineage>
        <taxon>Bacteria</taxon>
        <taxon>Bacillati</taxon>
        <taxon>Actinomycetota</taxon>
        <taxon>Actinomycetes</taxon>
        <taxon>Kitasatosporales</taxon>
        <taxon>Streptomycetaceae</taxon>
        <taxon>Wenjunlia</taxon>
    </lineage>
</organism>
<dbReference type="Gene3D" id="1.10.510.10">
    <property type="entry name" value="Transferase(Phosphotransferase) domain 1"/>
    <property type="match status" value="1"/>
</dbReference>
<dbReference type="Proteomes" id="UP000641932">
    <property type="component" value="Unassembled WGS sequence"/>
</dbReference>
<name>A0A917ZXV1_9ACTN</name>
<evidence type="ECO:0000313" key="6">
    <source>
        <dbReference type="EMBL" id="GGO99605.1"/>
    </source>
</evidence>
<evidence type="ECO:0000256" key="3">
    <source>
        <dbReference type="ARBA" id="ARBA00022777"/>
    </source>
</evidence>
<dbReference type="InterPro" id="IPR008271">
    <property type="entry name" value="Ser/Thr_kinase_AS"/>
</dbReference>
<dbReference type="Pfam" id="PF00069">
    <property type="entry name" value="Pkinase"/>
    <property type="match status" value="1"/>
</dbReference>
<keyword evidence="4" id="KW-0067">ATP-binding</keyword>
<dbReference type="GO" id="GO:0005524">
    <property type="term" value="F:ATP binding"/>
    <property type="evidence" value="ECO:0007669"/>
    <property type="project" value="UniProtKB-KW"/>
</dbReference>
<evidence type="ECO:0000256" key="2">
    <source>
        <dbReference type="ARBA" id="ARBA00022741"/>
    </source>
</evidence>
<dbReference type="EMBL" id="BMMS01000047">
    <property type="protein sequence ID" value="GGO99605.1"/>
    <property type="molecule type" value="Genomic_DNA"/>
</dbReference>
<dbReference type="PANTHER" id="PTHR43289:SF34">
    <property type="entry name" value="SERINE_THREONINE-PROTEIN KINASE YBDM-RELATED"/>
    <property type="match status" value="1"/>
</dbReference>
<dbReference type="PROSITE" id="PS00108">
    <property type="entry name" value="PROTEIN_KINASE_ST"/>
    <property type="match status" value="1"/>
</dbReference>
<evidence type="ECO:0000313" key="7">
    <source>
        <dbReference type="Proteomes" id="UP000641932"/>
    </source>
</evidence>
<dbReference type="CDD" id="cd14014">
    <property type="entry name" value="STKc_PknB_like"/>
    <property type="match status" value="1"/>
</dbReference>
<keyword evidence="3" id="KW-0418">Kinase</keyword>
<dbReference type="RefSeq" id="WP_229698973.1">
    <property type="nucleotide sequence ID" value="NZ_BMMS01000047.1"/>
</dbReference>
<reference evidence="6" key="2">
    <citation type="submission" date="2020-09" db="EMBL/GenBank/DDBJ databases">
        <authorList>
            <person name="Sun Q."/>
            <person name="Zhou Y."/>
        </authorList>
    </citation>
    <scope>NUCLEOTIDE SEQUENCE</scope>
    <source>
        <strain evidence="6">CGMCC 4.7201</strain>
    </source>
</reference>
<protein>
    <recommendedName>
        <fullName evidence="5">Protein kinase domain-containing protein</fullName>
    </recommendedName>
</protein>
<dbReference type="SUPFAM" id="SSF56112">
    <property type="entry name" value="Protein kinase-like (PK-like)"/>
    <property type="match status" value="1"/>
</dbReference>
<evidence type="ECO:0000259" key="5">
    <source>
        <dbReference type="PROSITE" id="PS50011"/>
    </source>
</evidence>
<dbReference type="SMART" id="SM00220">
    <property type="entry name" value="S_TKc"/>
    <property type="match status" value="1"/>
</dbReference>
<dbReference type="PANTHER" id="PTHR43289">
    <property type="entry name" value="MITOGEN-ACTIVATED PROTEIN KINASE KINASE KINASE 20-RELATED"/>
    <property type="match status" value="1"/>
</dbReference>
<dbReference type="InterPro" id="IPR000719">
    <property type="entry name" value="Prot_kinase_dom"/>
</dbReference>
<dbReference type="InterPro" id="IPR011009">
    <property type="entry name" value="Kinase-like_dom_sf"/>
</dbReference>
<proteinExistence type="predicted"/>
<dbReference type="Gene3D" id="3.30.200.20">
    <property type="entry name" value="Phosphorylase Kinase, domain 1"/>
    <property type="match status" value="1"/>
</dbReference>